<evidence type="ECO:0000256" key="6">
    <source>
        <dbReference type="ARBA" id="ARBA00022777"/>
    </source>
</evidence>
<reference evidence="11" key="1">
    <citation type="submission" date="2023-06" db="EMBL/GenBank/DDBJ databases">
        <title>Draft genome sequence of Nocardioides sp. SOB72.</title>
        <authorList>
            <person name="Zhang G."/>
        </authorList>
    </citation>
    <scope>NUCLEOTIDE SEQUENCE</scope>
    <source>
        <strain evidence="11">SOB72</strain>
    </source>
</reference>
<dbReference type="PROSITE" id="PS50109">
    <property type="entry name" value="HIS_KIN"/>
    <property type="match status" value="1"/>
</dbReference>
<dbReference type="Pfam" id="PF02518">
    <property type="entry name" value="HATPase_c"/>
    <property type="match status" value="1"/>
</dbReference>
<dbReference type="NCBIfam" id="TIGR00229">
    <property type="entry name" value="sensory_box"/>
    <property type="match status" value="1"/>
</dbReference>
<dbReference type="PROSITE" id="PS50112">
    <property type="entry name" value="PAS"/>
    <property type="match status" value="1"/>
</dbReference>
<evidence type="ECO:0000256" key="3">
    <source>
        <dbReference type="ARBA" id="ARBA00012438"/>
    </source>
</evidence>
<comment type="caution">
    <text evidence="11">The sequence shown here is derived from an EMBL/GenBank/DDBJ whole genome shotgun (WGS) entry which is preliminary data.</text>
</comment>
<dbReference type="SMART" id="SM00388">
    <property type="entry name" value="HisKA"/>
    <property type="match status" value="1"/>
</dbReference>
<evidence type="ECO:0000256" key="1">
    <source>
        <dbReference type="ARBA" id="ARBA00000085"/>
    </source>
</evidence>
<dbReference type="InterPro" id="IPR000014">
    <property type="entry name" value="PAS"/>
</dbReference>
<dbReference type="SMART" id="SM00091">
    <property type="entry name" value="PAS"/>
    <property type="match status" value="1"/>
</dbReference>
<dbReference type="SUPFAM" id="SSF55874">
    <property type="entry name" value="ATPase domain of HSP90 chaperone/DNA topoisomerase II/histidine kinase"/>
    <property type="match status" value="1"/>
</dbReference>
<dbReference type="Gene3D" id="3.30.450.20">
    <property type="entry name" value="PAS domain"/>
    <property type="match status" value="1"/>
</dbReference>
<dbReference type="InterPro" id="IPR000700">
    <property type="entry name" value="PAS-assoc_C"/>
</dbReference>
<keyword evidence="6" id="KW-0418">Kinase</keyword>
<keyword evidence="5" id="KW-0808">Transferase</keyword>
<dbReference type="SMART" id="SM00387">
    <property type="entry name" value="HATPase_c"/>
    <property type="match status" value="1"/>
</dbReference>
<evidence type="ECO:0000313" key="11">
    <source>
        <dbReference type="EMBL" id="MDN4160209.1"/>
    </source>
</evidence>
<dbReference type="Gene3D" id="1.10.287.130">
    <property type="match status" value="1"/>
</dbReference>
<evidence type="ECO:0000259" key="9">
    <source>
        <dbReference type="PROSITE" id="PS50112"/>
    </source>
</evidence>
<keyword evidence="11" id="KW-0547">Nucleotide-binding</keyword>
<dbReference type="InterPro" id="IPR005467">
    <property type="entry name" value="His_kinase_dom"/>
</dbReference>
<dbReference type="PROSITE" id="PS50113">
    <property type="entry name" value="PAC"/>
    <property type="match status" value="1"/>
</dbReference>
<dbReference type="PANTHER" id="PTHR43047">
    <property type="entry name" value="TWO-COMPONENT HISTIDINE PROTEIN KINASE"/>
    <property type="match status" value="1"/>
</dbReference>
<dbReference type="InterPro" id="IPR036890">
    <property type="entry name" value="HATPase_C_sf"/>
</dbReference>
<dbReference type="InterPro" id="IPR003594">
    <property type="entry name" value="HATPase_dom"/>
</dbReference>
<proteinExistence type="predicted"/>
<dbReference type="Proteomes" id="UP001168537">
    <property type="component" value="Unassembled WGS sequence"/>
</dbReference>
<comment type="subcellular location">
    <subcellularLocation>
        <location evidence="2">Cell membrane</location>
    </subcellularLocation>
</comment>
<dbReference type="Pfam" id="PF08448">
    <property type="entry name" value="PAS_4"/>
    <property type="match status" value="1"/>
</dbReference>
<evidence type="ECO:0000259" key="8">
    <source>
        <dbReference type="PROSITE" id="PS50109"/>
    </source>
</evidence>
<protein>
    <recommendedName>
        <fullName evidence="3">histidine kinase</fullName>
        <ecNumber evidence="3">2.7.13.3</ecNumber>
    </recommendedName>
</protein>
<evidence type="ECO:0000256" key="5">
    <source>
        <dbReference type="ARBA" id="ARBA00022679"/>
    </source>
</evidence>
<dbReference type="CDD" id="cd00082">
    <property type="entry name" value="HisKA"/>
    <property type="match status" value="1"/>
</dbReference>
<dbReference type="InterPro" id="IPR013656">
    <property type="entry name" value="PAS_4"/>
</dbReference>
<feature type="domain" description="PAC" evidence="10">
    <location>
        <begin position="117"/>
        <end position="168"/>
    </location>
</feature>
<dbReference type="RefSeq" id="WP_300959075.1">
    <property type="nucleotide sequence ID" value="NZ_JAUHJR010000001.1"/>
</dbReference>
<name>A0ABT8EQ16_9ACTN</name>
<dbReference type="SUPFAM" id="SSF47384">
    <property type="entry name" value="Homodimeric domain of signal transducing histidine kinase"/>
    <property type="match status" value="1"/>
</dbReference>
<keyword evidence="4" id="KW-0597">Phosphoprotein</keyword>
<dbReference type="CDD" id="cd00130">
    <property type="entry name" value="PAS"/>
    <property type="match status" value="1"/>
</dbReference>
<dbReference type="Gene3D" id="3.30.565.10">
    <property type="entry name" value="Histidine kinase-like ATPase, C-terminal domain"/>
    <property type="match status" value="1"/>
</dbReference>
<sequence length="418" mass="45196">MLLAGTSAGGHALAAYLWWRWRGTRAELRDVGRSAAARRRAAAEATERYRSLFDYHPSAVFSLDLEGRFVEVNPAAERVSGYDAEQLRTMSFPQILPDGEVERVVAAFTEVVDRRPQLFETAVSRPDGSLAEVSVTGLPIVVDDEVVGVYGIAEDVTVRNALQRELERTRRSAEQASEAKSLFLANVSHEIRTPLTAVMATTELLVDSGLDADQERLAEAVQRSSRRLLRLVDDILDFSSIEAGRTSVHRVDLDLRTVVADTVALVRPVAEERGLEVSLELDPELPSRLTGDPGRISQVLGNLLDNAVKFTSTGAIHVGVEVAERQPGSTKVLVRVEDTGIGITQDQHGKLFQSFSQGDSSITRRYGGTGLGLAICKQLVTLMGGSIWVTSTPGRGSTFAFVVPLGRPVASPPTPSAG</sequence>
<dbReference type="EC" id="2.7.13.3" evidence="3"/>
<dbReference type="PANTHER" id="PTHR43047:SF72">
    <property type="entry name" value="OSMOSENSING HISTIDINE PROTEIN KINASE SLN1"/>
    <property type="match status" value="1"/>
</dbReference>
<feature type="domain" description="Histidine kinase" evidence="8">
    <location>
        <begin position="186"/>
        <end position="407"/>
    </location>
</feature>
<evidence type="ECO:0000313" key="12">
    <source>
        <dbReference type="Proteomes" id="UP001168537"/>
    </source>
</evidence>
<dbReference type="CDD" id="cd16922">
    <property type="entry name" value="HATPase_EvgS-ArcB-TorS-like"/>
    <property type="match status" value="1"/>
</dbReference>
<evidence type="ECO:0000256" key="2">
    <source>
        <dbReference type="ARBA" id="ARBA00004236"/>
    </source>
</evidence>
<dbReference type="SUPFAM" id="SSF55785">
    <property type="entry name" value="PYP-like sensor domain (PAS domain)"/>
    <property type="match status" value="1"/>
</dbReference>
<accession>A0ABT8EQ16</accession>
<gene>
    <name evidence="11" type="ORF">QWY29_02490</name>
</gene>
<dbReference type="GO" id="GO:0005524">
    <property type="term" value="F:ATP binding"/>
    <property type="evidence" value="ECO:0007669"/>
    <property type="project" value="UniProtKB-KW"/>
</dbReference>
<organism evidence="11 12">
    <name type="scientific">Nocardioides abyssi</name>
    <dbReference type="NCBI Taxonomy" id="3058370"/>
    <lineage>
        <taxon>Bacteria</taxon>
        <taxon>Bacillati</taxon>
        <taxon>Actinomycetota</taxon>
        <taxon>Actinomycetes</taxon>
        <taxon>Propionibacteriales</taxon>
        <taxon>Nocardioidaceae</taxon>
        <taxon>Nocardioides</taxon>
    </lineage>
</organism>
<dbReference type="EMBL" id="JAUHJR010000001">
    <property type="protein sequence ID" value="MDN4160209.1"/>
    <property type="molecule type" value="Genomic_DNA"/>
</dbReference>
<feature type="domain" description="PAS" evidence="9">
    <location>
        <begin position="45"/>
        <end position="115"/>
    </location>
</feature>
<evidence type="ECO:0000256" key="7">
    <source>
        <dbReference type="ARBA" id="ARBA00023012"/>
    </source>
</evidence>
<dbReference type="InterPro" id="IPR003661">
    <property type="entry name" value="HisK_dim/P_dom"/>
</dbReference>
<comment type="catalytic activity">
    <reaction evidence="1">
        <text>ATP + protein L-histidine = ADP + protein N-phospho-L-histidine.</text>
        <dbReference type="EC" id="2.7.13.3"/>
    </reaction>
</comment>
<dbReference type="Pfam" id="PF00512">
    <property type="entry name" value="HisKA"/>
    <property type="match status" value="1"/>
</dbReference>
<evidence type="ECO:0000256" key="4">
    <source>
        <dbReference type="ARBA" id="ARBA00022553"/>
    </source>
</evidence>
<evidence type="ECO:0000259" key="10">
    <source>
        <dbReference type="PROSITE" id="PS50113"/>
    </source>
</evidence>
<dbReference type="PRINTS" id="PR00344">
    <property type="entry name" value="BCTRLSENSOR"/>
</dbReference>
<keyword evidence="7" id="KW-0902">Two-component regulatory system</keyword>
<dbReference type="InterPro" id="IPR004358">
    <property type="entry name" value="Sig_transdc_His_kin-like_C"/>
</dbReference>
<keyword evidence="12" id="KW-1185">Reference proteome</keyword>
<dbReference type="InterPro" id="IPR035965">
    <property type="entry name" value="PAS-like_dom_sf"/>
</dbReference>
<keyword evidence="11" id="KW-0067">ATP-binding</keyword>
<dbReference type="InterPro" id="IPR036097">
    <property type="entry name" value="HisK_dim/P_sf"/>
</dbReference>